<protein>
    <submittedName>
        <fullName evidence="2">Uncharacterized protein LOC142180083</fullName>
    </submittedName>
</protein>
<sequence length="710" mass="78384">MGTPETFSPDPSNPLFVHSSDIPGISLVPVPFSGSGFRGWKRKMIVALSAKNKIAFVNGTCIRPTISGPQQKYGTYLQARYETTNRANCFELKHELAYTSQGALDIASYFNKLKKLWDELGVICTNHAQRCICAAKPSIQQEDEENKLFQFLMGLNEVYVSVRRNFLMMHPPPTLNSAYNILLNDEKQRQVSPNSQFIPDSMSFNVNTTAKMGPHPSIGPVFKGKRGAAHSAAGPEHGNPEFNSHDFASNFNEGVHPAPVTSAIETQNSIIPGLTKQQYAQLINSGATNHMTSNRDLLSNIVPLTIPYPVTLPNGYKVKVTLTGSFALTPSITLHNSPSLKMPLELGKEEDGLYKLAWKRPADSVPFSTNSVPSSCNNISSSSSRNVSQCFGGDCLLTVTYLINRIPSRVLQNRSPYEVLYGKPPTYSHLRVFGCLAYSTVPIPHRDKLQPRAIPCVFLGYPFAKKGYKLYNLHTKQCFISRDVVFHEYCFRFETSPPSFDPPPSSVILPPPSDVPITLFPPHTSVTDPASDPPSSSSPFSTSSLSRSPPAPHASSHVPFNPDIPSPSTSSPSPSLRKSSRQHIAPSYLQNYVCKLPSFSAAYSSSQPLEFEPANYSQAALVPTWQDAMRKEFEALDSNQTWADGSIERYKARLVIKGNTKVEGIDYTKTFSPIVKMSTVKCLVAVVVKKHWSLFQLDVNNIFLHGDLDE</sequence>
<dbReference type="Proteomes" id="UP000790787">
    <property type="component" value="Chromosome 4"/>
</dbReference>
<reference evidence="1" key="1">
    <citation type="journal article" date="2014" name="Nat. Commun.">
        <title>The tobacco genome sequence and its comparison with those of tomato and potato.</title>
        <authorList>
            <person name="Sierro N."/>
            <person name="Battey J.N."/>
            <person name="Ouadi S."/>
            <person name="Bakaher N."/>
            <person name="Bovet L."/>
            <person name="Willig A."/>
            <person name="Goepfert S."/>
            <person name="Peitsch M.C."/>
            <person name="Ivanov N.V."/>
        </authorList>
    </citation>
    <scope>NUCLEOTIDE SEQUENCE [LARGE SCALE GENOMIC DNA]</scope>
</reference>
<dbReference type="RefSeq" id="XP_075107106.1">
    <property type="nucleotide sequence ID" value="XM_075251005.1"/>
</dbReference>
<evidence type="ECO:0000313" key="2">
    <source>
        <dbReference type="RefSeq" id="XP_075107106.1"/>
    </source>
</evidence>
<proteinExistence type="predicted"/>
<evidence type="ECO:0000313" key="1">
    <source>
        <dbReference type="Proteomes" id="UP000790787"/>
    </source>
</evidence>
<organism evidence="1 2">
    <name type="scientific">Nicotiana tabacum</name>
    <name type="common">Common tobacco</name>
    <dbReference type="NCBI Taxonomy" id="4097"/>
    <lineage>
        <taxon>Eukaryota</taxon>
        <taxon>Viridiplantae</taxon>
        <taxon>Streptophyta</taxon>
        <taxon>Embryophyta</taxon>
        <taxon>Tracheophyta</taxon>
        <taxon>Spermatophyta</taxon>
        <taxon>Magnoliopsida</taxon>
        <taxon>eudicotyledons</taxon>
        <taxon>Gunneridae</taxon>
        <taxon>Pentapetalae</taxon>
        <taxon>asterids</taxon>
        <taxon>lamiids</taxon>
        <taxon>Solanales</taxon>
        <taxon>Solanaceae</taxon>
        <taxon>Nicotianoideae</taxon>
        <taxon>Nicotianeae</taxon>
        <taxon>Nicotiana</taxon>
    </lineage>
</organism>
<name>A0AC58UCB6_TOBAC</name>
<accession>A0AC58UCB6</accession>
<reference evidence="2" key="2">
    <citation type="submission" date="2025-08" db="UniProtKB">
        <authorList>
            <consortium name="RefSeq"/>
        </authorList>
    </citation>
    <scope>IDENTIFICATION</scope>
    <source>
        <tissue evidence="2">Leaf</tissue>
    </source>
</reference>
<keyword evidence="1" id="KW-1185">Reference proteome</keyword>
<gene>
    <name evidence="2" type="primary">LOC142180083</name>
</gene>